<proteinExistence type="inferred from homology"/>
<dbReference type="Pfam" id="PF00126">
    <property type="entry name" value="HTH_1"/>
    <property type="match status" value="1"/>
</dbReference>
<keyword evidence="4" id="KW-0804">Transcription</keyword>
<evidence type="ECO:0000313" key="8">
    <source>
        <dbReference type="Proteomes" id="UP000051086"/>
    </source>
</evidence>
<evidence type="ECO:0000313" key="9">
    <source>
        <dbReference type="Proteomes" id="UP000051887"/>
    </source>
</evidence>
<dbReference type="PANTHER" id="PTHR30126:SF40">
    <property type="entry name" value="HTH-TYPE TRANSCRIPTIONAL REGULATOR GLTR"/>
    <property type="match status" value="1"/>
</dbReference>
<dbReference type="SUPFAM" id="SSF53850">
    <property type="entry name" value="Periplasmic binding protein-like II"/>
    <property type="match status" value="1"/>
</dbReference>
<evidence type="ECO:0000259" key="5">
    <source>
        <dbReference type="PROSITE" id="PS50931"/>
    </source>
</evidence>
<dbReference type="Pfam" id="PF03466">
    <property type="entry name" value="LysR_substrate"/>
    <property type="match status" value="1"/>
</dbReference>
<keyword evidence="2" id="KW-0805">Transcription regulation</keyword>
<dbReference type="InterPro" id="IPR005119">
    <property type="entry name" value="LysR_subst-bd"/>
</dbReference>
<dbReference type="InterPro" id="IPR036390">
    <property type="entry name" value="WH_DNA-bd_sf"/>
</dbReference>
<evidence type="ECO:0000256" key="4">
    <source>
        <dbReference type="ARBA" id="ARBA00023163"/>
    </source>
</evidence>
<dbReference type="GO" id="GO:0000976">
    <property type="term" value="F:transcription cis-regulatory region binding"/>
    <property type="evidence" value="ECO:0007669"/>
    <property type="project" value="TreeGrafter"/>
</dbReference>
<dbReference type="InterPro" id="IPR000847">
    <property type="entry name" value="LysR_HTH_N"/>
</dbReference>
<comment type="similarity">
    <text evidence="1">Belongs to the LysR transcriptional regulatory family.</text>
</comment>
<organism evidence="7 9">
    <name type="scientific">Thalassovita autumnalis</name>
    <dbReference type="NCBI Taxonomy" id="2072972"/>
    <lineage>
        <taxon>Bacteria</taxon>
        <taxon>Pseudomonadati</taxon>
        <taxon>Pseudomonadota</taxon>
        <taxon>Alphaproteobacteria</taxon>
        <taxon>Rhodobacterales</taxon>
        <taxon>Roseobacteraceae</taxon>
        <taxon>Thalassovita</taxon>
    </lineage>
</organism>
<dbReference type="EMBL" id="CYSC01000027">
    <property type="protein sequence ID" value="CUH72081.1"/>
    <property type="molecule type" value="Genomic_DNA"/>
</dbReference>
<dbReference type="Gene3D" id="3.40.190.10">
    <property type="entry name" value="Periplasmic binding protein-like II"/>
    <property type="match status" value="2"/>
</dbReference>
<dbReference type="Proteomes" id="UP000051887">
    <property type="component" value="Unassembled WGS sequence"/>
</dbReference>
<name>A0A0P1F5S6_9RHOB</name>
<dbReference type="Gene3D" id="1.10.10.10">
    <property type="entry name" value="Winged helix-like DNA-binding domain superfamily/Winged helix DNA-binding domain"/>
    <property type="match status" value="1"/>
</dbReference>
<protein>
    <submittedName>
        <fullName evidence="7">HTH-type transcriptional regulator GltR</fullName>
    </submittedName>
</protein>
<gene>
    <name evidence="7" type="primary">gltR_2</name>
    <name evidence="6" type="ORF">TL5118_00314</name>
    <name evidence="7" type="ORF">TL5120_01877</name>
</gene>
<dbReference type="OrthoDB" id="9811588at2"/>
<keyword evidence="3" id="KW-0238">DNA-binding</keyword>
<dbReference type="AlphaFoldDB" id="A0A0P1F5S6"/>
<dbReference type="Proteomes" id="UP000051086">
    <property type="component" value="Unassembled WGS sequence"/>
</dbReference>
<dbReference type="RefSeq" id="WP_058243315.1">
    <property type="nucleotide sequence ID" value="NZ_CYSB01000005.1"/>
</dbReference>
<evidence type="ECO:0000313" key="7">
    <source>
        <dbReference type="EMBL" id="CUH72081.1"/>
    </source>
</evidence>
<dbReference type="EMBL" id="CYSB01000005">
    <property type="protein sequence ID" value="CUH63089.1"/>
    <property type="molecule type" value="Genomic_DNA"/>
</dbReference>
<evidence type="ECO:0000256" key="2">
    <source>
        <dbReference type="ARBA" id="ARBA00023015"/>
    </source>
</evidence>
<evidence type="ECO:0000256" key="1">
    <source>
        <dbReference type="ARBA" id="ARBA00009437"/>
    </source>
</evidence>
<reference evidence="6 8" key="2">
    <citation type="submission" date="2015-09" db="EMBL/GenBank/DDBJ databases">
        <authorList>
            <person name="Rodrigo-Torres L."/>
            <person name="Arahal D.R."/>
        </authorList>
    </citation>
    <scope>NUCLEOTIDE SEQUENCE [LARGE SCALE GENOMIC DNA]</scope>
    <source>
        <strain evidence="6 8">CECT 5118</strain>
    </source>
</reference>
<dbReference type="SUPFAM" id="SSF46785">
    <property type="entry name" value="Winged helix' DNA-binding domain"/>
    <property type="match status" value="1"/>
</dbReference>
<accession>A0A0P1F5S6</accession>
<keyword evidence="8" id="KW-1185">Reference proteome</keyword>
<dbReference type="PROSITE" id="PS50931">
    <property type="entry name" value="HTH_LYSR"/>
    <property type="match status" value="1"/>
</dbReference>
<evidence type="ECO:0000256" key="3">
    <source>
        <dbReference type="ARBA" id="ARBA00023125"/>
    </source>
</evidence>
<reference evidence="7 9" key="1">
    <citation type="submission" date="2015-09" db="EMBL/GenBank/DDBJ databases">
        <authorList>
            <consortium name="Swine Surveillance"/>
        </authorList>
    </citation>
    <scope>NUCLEOTIDE SEQUENCE [LARGE SCALE GENOMIC DNA]</scope>
    <source>
        <strain evidence="7 9">5120</strain>
    </source>
</reference>
<evidence type="ECO:0000313" key="6">
    <source>
        <dbReference type="EMBL" id="CUH63089.1"/>
    </source>
</evidence>
<feature type="domain" description="HTH lysR-type" evidence="5">
    <location>
        <begin position="1"/>
        <end position="58"/>
    </location>
</feature>
<dbReference type="GO" id="GO:0003700">
    <property type="term" value="F:DNA-binding transcription factor activity"/>
    <property type="evidence" value="ECO:0007669"/>
    <property type="project" value="InterPro"/>
</dbReference>
<dbReference type="PANTHER" id="PTHR30126">
    <property type="entry name" value="HTH-TYPE TRANSCRIPTIONAL REGULATOR"/>
    <property type="match status" value="1"/>
</dbReference>
<sequence>MDLRFVETLIAAVDETSLAAAARRLGVTPAAVAQRVEALETELQVPLLIRSGRGMAATPECEALLPELRKLVSIRAGLGQVLAQDQLVGPLRLGLISTALGDHAADLVQGLKQAAPEVDLTLSPGASAELYDAFEAGRLEAALIVAPPFVLPKTMRFDVMAEQRLGLLQPRGGEVDLPFLLYARAAWGGAACHRLLQQRFGAPRVLCEMDALETIAQLVEDGVGRAVVPEWAGLQRRHPDAQFTPLGGATRQVGLLSWQRDSRRPVQQVLRQVLGISG</sequence>
<dbReference type="InterPro" id="IPR036388">
    <property type="entry name" value="WH-like_DNA-bd_sf"/>
</dbReference>